<keyword evidence="8 9" id="KW-0472">Membrane</keyword>
<evidence type="ECO:0000256" key="5">
    <source>
        <dbReference type="ARBA" id="ARBA00022741"/>
    </source>
</evidence>
<dbReference type="GO" id="GO:0034040">
    <property type="term" value="F:ATPase-coupled lipid transmembrane transporter activity"/>
    <property type="evidence" value="ECO:0007669"/>
    <property type="project" value="TreeGrafter"/>
</dbReference>
<feature type="domain" description="ABC transmembrane type-1" evidence="11">
    <location>
        <begin position="38"/>
        <end position="316"/>
    </location>
</feature>
<dbReference type="Proteomes" id="UP000031666">
    <property type="component" value="Unassembled WGS sequence"/>
</dbReference>
<keyword evidence="2" id="KW-0813">Transport</keyword>
<evidence type="ECO:0000256" key="1">
    <source>
        <dbReference type="ARBA" id="ARBA00004651"/>
    </source>
</evidence>
<evidence type="ECO:0000256" key="4">
    <source>
        <dbReference type="ARBA" id="ARBA00022692"/>
    </source>
</evidence>
<dbReference type="Pfam" id="PF00005">
    <property type="entry name" value="ABC_tran"/>
    <property type="match status" value="1"/>
</dbReference>
<evidence type="ECO:0000313" key="13">
    <source>
        <dbReference type="Proteomes" id="UP000031666"/>
    </source>
</evidence>
<comment type="caution">
    <text evidence="12">The sequence shown here is derived from an EMBL/GenBank/DDBJ whole genome shotgun (WGS) entry which is preliminary data.</text>
</comment>
<name>A0A0B8QIU0_9VIBR</name>
<dbReference type="GO" id="GO:0016887">
    <property type="term" value="F:ATP hydrolysis activity"/>
    <property type="evidence" value="ECO:0007669"/>
    <property type="project" value="InterPro"/>
</dbReference>
<dbReference type="Pfam" id="PF00664">
    <property type="entry name" value="ABC_membrane"/>
    <property type="match status" value="1"/>
</dbReference>
<dbReference type="GO" id="GO:0140359">
    <property type="term" value="F:ABC-type transporter activity"/>
    <property type="evidence" value="ECO:0007669"/>
    <property type="project" value="InterPro"/>
</dbReference>
<evidence type="ECO:0000259" key="10">
    <source>
        <dbReference type="PROSITE" id="PS50893"/>
    </source>
</evidence>
<evidence type="ECO:0000256" key="6">
    <source>
        <dbReference type="ARBA" id="ARBA00022840"/>
    </source>
</evidence>
<dbReference type="SMART" id="SM00382">
    <property type="entry name" value="AAA"/>
    <property type="match status" value="1"/>
</dbReference>
<dbReference type="InterPro" id="IPR017750">
    <property type="entry name" value="ATPase_T1SS"/>
</dbReference>
<dbReference type="PROSITE" id="PS50929">
    <property type="entry name" value="ABC_TM1F"/>
    <property type="match status" value="1"/>
</dbReference>
<reference evidence="12 13" key="1">
    <citation type="submission" date="2015-01" db="EMBL/GenBank/DDBJ databases">
        <title>Vibrio sp. C94 JCM 19241 whole genome shotgun sequence.</title>
        <authorList>
            <person name="Sawabe T."/>
            <person name="Meirelles P."/>
            <person name="Feng G."/>
            <person name="Sayaka M."/>
            <person name="Hattori M."/>
            <person name="Ohkuma M."/>
        </authorList>
    </citation>
    <scope>NUCLEOTIDE SEQUENCE [LARGE SCALE GENOMIC DNA]</scope>
    <source>
        <strain evidence="13">JCM 19241</strain>
    </source>
</reference>
<dbReference type="InterPro" id="IPR003593">
    <property type="entry name" value="AAA+_ATPase"/>
</dbReference>
<dbReference type="InterPro" id="IPR036640">
    <property type="entry name" value="ABC1_TM_sf"/>
</dbReference>
<feature type="domain" description="ABC transporter" evidence="10">
    <location>
        <begin position="350"/>
        <end position="585"/>
    </location>
</feature>
<evidence type="ECO:0000256" key="7">
    <source>
        <dbReference type="ARBA" id="ARBA00022989"/>
    </source>
</evidence>
<evidence type="ECO:0000313" key="12">
    <source>
        <dbReference type="EMBL" id="GAM74484.1"/>
    </source>
</evidence>
<keyword evidence="4 9" id="KW-0812">Transmembrane</keyword>
<dbReference type="GO" id="GO:0005524">
    <property type="term" value="F:ATP binding"/>
    <property type="evidence" value="ECO:0007669"/>
    <property type="project" value="UniProtKB-KW"/>
</dbReference>
<dbReference type="CDD" id="cd03245">
    <property type="entry name" value="ABCC_bacteriocin_exporters"/>
    <property type="match status" value="1"/>
</dbReference>
<keyword evidence="5" id="KW-0547">Nucleotide-binding</keyword>
<dbReference type="PANTHER" id="PTHR24221">
    <property type="entry name" value="ATP-BINDING CASSETTE SUB-FAMILY B"/>
    <property type="match status" value="1"/>
</dbReference>
<proteinExistence type="predicted"/>
<dbReference type="Gene3D" id="1.20.1560.10">
    <property type="entry name" value="ABC transporter type 1, transmembrane domain"/>
    <property type="match status" value="1"/>
</dbReference>
<feature type="transmembrane region" description="Helical" evidence="9">
    <location>
        <begin position="174"/>
        <end position="191"/>
    </location>
</feature>
<evidence type="ECO:0000256" key="8">
    <source>
        <dbReference type="ARBA" id="ARBA00023136"/>
    </source>
</evidence>
<dbReference type="PROSITE" id="PS00211">
    <property type="entry name" value="ABC_TRANSPORTER_1"/>
    <property type="match status" value="1"/>
</dbReference>
<accession>A0A0B8QIU0</accession>
<evidence type="ECO:0000256" key="9">
    <source>
        <dbReference type="SAM" id="Phobius"/>
    </source>
</evidence>
<organism evidence="12 13">
    <name type="scientific">Vibrio ishigakensis</name>
    <dbReference type="NCBI Taxonomy" id="1481914"/>
    <lineage>
        <taxon>Bacteria</taxon>
        <taxon>Pseudomonadati</taxon>
        <taxon>Pseudomonadota</taxon>
        <taxon>Gammaproteobacteria</taxon>
        <taxon>Vibrionales</taxon>
        <taxon>Vibrionaceae</taxon>
        <taxon>Vibrio</taxon>
    </lineage>
</organism>
<dbReference type="PROSITE" id="PS50893">
    <property type="entry name" value="ABC_TRANSPORTER_2"/>
    <property type="match status" value="1"/>
</dbReference>
<dbReference type="PANTHER" id="PTHR24221:SF248">
    <property type="entry name" value="ABC TRANSPORTER TRANSMEMBRANE REGION"/>
    <property type="match status" value="1"/>
</dbReference>
<dbReference type="GO" id="GO:0005886">
    <property type="term" value="C:plasma membrane"/>
    <property type="evidence" value="ECO:0007669"/>
    <property type="project" value="UniProtKB-SubCell"/>
</dbReference>
<gene>
    <name evidence="12" type="ORF">JCM19241_827</name>
</gene>
<dbReference type="CDD" id="cd18587">
    <property type="entry name" value="ABC_6TM_LapB_like"/>
    <property type="match status" value="1"/>
</dbReference>
<evidence type="ECO:0000259" key="11">
    <source>
        <dbReference type="PROSITE" id="PS50929"/>
    </source>
</evidence>
<keyword evidence="6" id="KW-0067">ATP-binding</keyword>
<comment type="subcellular location">
    <subcellularLocation>
        <location evidence="1">Cell membrane</location>
        <topology evidence="1">Multi-pass membrane protein</topology>
    </subcellularLocation>
</comment>
<dbReference type="AlphaFoldDB" id="A0A0B8QIU0"/>
<protein>
    <submittedName>
        <fullName evidence="12">ABC transporter</fullName>
    </submittedName>
</protein>
<reference evidence="12 13" key="2">
    <citation type="submission" date="2015-01" db="EMBL/GenBank/DDBJ databases">
        <authorList>
            <consortium name="NBRP consortium"/>
            <person name="Sawabe T."/>
            <person name="Meirelles P."/>
            <person name="Feng G."/>
            <person name="Sayaka M."/>
            <person name="Hattori M."/>
            <person name="Ohkuma M."/>
        </authorList>
    </citation>
    <scope>NUCLEOTIDE SEQUENCE [LARGE SCALE GENOMIC DNA]</scope>
    <source>
        <strain evidence="13">JCM 19241</strain>
    </source>
</reference>
<keyword evidence="7 9" id="KW-1133">Transmembrane helix</keyword>
<feature type="transmembrane region" description="Helical" evidence="9">
    <location>
        <begin position="72"/>
        <end position="89"/>
    </location>
</feature>
<evidence type="ECO:0000256" key="2">
    <source>
        <dbReference type="ARBA" id="ARBA00022448"/>
    </source>
</evidence>
<dbReference type="NCBIfam" id="TIGR03375">
    <property type="entry name" value="type_I_sec_LssB"/>
    <property type="match status" value="1"/>
</dbReference>
<dbReference type="STRING" id="1481914.JCM19241_827"/>
<dbReference type="EMBL" id="BBSC01000003">
    <property type="protein sequence ID" value="GAM74484.1"/>
    <property type="molecule type" value="Genomic_DNA"/>
</dbReference>
<dbReference type="Gene3D" id="3.40.50.300">
    <property type="entry name" value="P-loop containing nucleotide triphosphate hydrolases"/>
    <property type="match status" value="1"/>
</dbReference>
<dbReference type="InterPro" id="IPR017871">
    <property type="entry name" value="ABC_transporter-like_CS"/>
</dbReference>
<dbReference type="InterPro" id="IPR039421">
    <property type="entry name" value="Type_1_exporter"/>
</dbReference>
<evidence type="ECO:0000256" key="3">
    <source>
        <dbReference type="ARBA" id="ARBA00022475"/>
    </source>
</evidence>
<feature type="transmembrane region" description="Helical" evidence="9">
    <location>
        <begin position="38"/>
        <end position="60"/>
    </location>
</feature>
<feature type="transmembrane region" description="Helical" evidence="9">
    <location>
        <begin position="144"/>
        <end position="168"/>
    </location>
</feature>
<sequence length="586" mass="65288">MIKKQFRYDQRSPEILKTRKGHWFWSTLVQSRSIYRDVLIASILINIFAIATPLFTRIVYDKVVPNLAFESLWVLASGIGVIFIFDLLLKSLRSYFIDVAGKKSDILISSKLFSKVMGIRMEARPPSVGAFAKHLQEFESIREFFTSATVAALIDLPFALLFLLVIWLIAGNVVIIPIIFVSILIIHSLLIQKPLRNSIEEGSRLASQKYANLIESLSGLETLKMYGAQSQFQYRWEEAVAHMANWNIKSRRITDGVQNSAGFLQQASNVGMLIFGVYLIAEGELTMGGLIAATMLSGRAIGPMVQIALLSTRYNQAKSSMTIIEQVMSMPDEQEEDKRYVHRPVLQGKIELDKVTFNYPEAPVSSIRDMSLTIRPGEKVAIIGRVGSGKTTLERLIMGLYQPTQGHIRIDDTDIQQLHHVDVRNNIGCVPQDITLFYGSIRDNITLGNPLADDNEVMLAAKRAGVTEFTMKDPAGLERQVGEGGQLLSGGQRQAVAIARAFLGKPPILLLDEPTSAMDNRAEALFKNELKRLTPEQTLVLITHKTSMLEVVDRLVVMHAGNVVADGPKDKVLKELQRGNLKSVNE</sequence>
<dbReference type="InterPro" id="IPR011527">
    <property type="entry name" value="ABC1_TM_dom"/>
</dbReference>
<dbReference type="FunFam" id="1.20.1560.10:FF:000225">
    <property type="entry name" value="Type I secretion system permease/ATPase"/>
    <property type="match status" value="1"/>
</dbReference>
<dbReference type="FunFam" id="3.40.50.300:FF:000299">
    <property type="entry name" value="ABC transporter ATP-binding protein/permease"/>
    <property type="match status" value="1"/>
</dbReference>
<dbReference type="SUPFAM" id="SSF52540">
    <property type="entry name" value="P-loop containing nucleoside triphosphate hydrolases"/>
    <property type="match status" value="1"/>
</dbReference>
<dbReference type="InterPro" id="IPR027417">
    <property type="entry name" value="P-loop_NTPase"/>
</dbReference>
<keyword evidence="3" id="KW-1003">Cell membrane</keyword>
<dbReference type="InterPro" id="IPR003439">
    <property type="entry name" value="ABC_transporter-like_ATP-bd"/>
</dbReference>
<dbReference type="SUPFAM" id="SSF90123">
    <property type="entry name" value="ABC transporter transmembrane region"/>
    <property type="match status" value="1"/>
</dbReference>